<comment type="subunit">
    <text evidence="2">Interacts with ribosomal protein uL14 (rplN).</text>
</comment>
<comment type="caution">
    <text evidence="3">The sequence shown here is derived from an EMBL/GenBank/DDBJ whole genome shotgun (WGS) entry which is preliminary data.</text>
</comment>
<gene>
    <name evidence="2 3" type="primary">rsfS</name>
    <name evidence="3" type="ORF">KEC16_09600</name>
</gene>
<reference evidence="3 4" key="1">
    <citation type="submission" date="2021-04" db="EMBL/GenBank/DDBJ databases">
        <title>Magnetospirillum sulfuroxidans sp. nov., a facultative chemolithoautotrophic sulfur-oxidizing alphaproteobacterium isolated from freshwater sediment and proposals for Paramagetospirillum gen. nov., and Magnetospirillaceae fam. nov.</title>
        <authorList>
            <person name="Koziaeva V."/>
            <person name="Geelhoed J.S."/>
            <person name="Sorokin D.Y."/>
            <person name="Grouzdev D.S."/>
        </authorList>
    </citation>
    <scope>NUCLEOTIDE SEQUENCE [LARGE SCALE GENOMIC DNA]</scope>
    <source>
        <strain evidence="3 4">J10</strain>
    </source>
</reference>
<dbReference type="EMBL" id="JAGTUF010000007">
    <property type="protein sequence ID" value="MBR9971969.1"/>
    <property type="molecule type" value="Genomic_DNA"/>
</dbReference>
<comment type="function">
    <text evidence="2">Functions as a ribosomal silencing factor. Interacts with ribosomal protein uL14 (rplN), blocking formation of intersubunit bridge B8. Prevents association of the 30S and 50S ribosomal subunits and the formation of functional ribosomes, thus repressing translation.</text>
</comment>
<keyword evidence="2" id="KW-0963">Cytoplasm</keyword>
<accession>A0ABS5IC13</accession>
<dbReference type="SUPFAM" id="SSF81301">
    <property type="entry name" value="Nucleotidyltransferase"/>
    <property type="match status" value="1"/>
</dbReference>
<dbReference type="PANTHER" id="PTHR21043">
    <property type="entry name" value="IOJAP SUPERFAMILY ORTHOLOG"/>
    <property type="match status" value="1"/>
</dbReference>
<dbReference type="InterPro" id="IPR043519">
    <property type="entry name" value="NT_sf"/>
</dbReference>
<dbReference type="NCBIfam" id="TIGR00090">
    <property type="entry name" value="rsfS_iojap_ybeB"/>
    <property type="match status" value="1"/>
</dbReference>
<dbReference type="Pfam" id="PF02410">
    <property type="entry name" value="RsfS"/>
    <property type="match status" value="1"/>
</dbReference>
<dbReference type="Proteomes" id="UP000680714">
    <property type="component" value="Unassembled WGS sequence"/>
</dbReference>
<dbReference type="InterPro" id="IPR004394">
    <property type="entry name" value="Iojap/RsfS/C7orf30"/>
</dbReference>
<evidence type="ECO:0000256" key="1">
    <source>
        <dbReference type="ARBA" id="ARBA00010574"/>
    </source>
</evidence>
<sequence length="108" mass="11805">MVSLVSSSLDDDKAEDISVVDLRGKTSMADHMVIATGNSGRQVGAMAEHLMEKLKHAGQPVAAEGMPQCDWVLIDAGDIIVHLFRPEVRAFYNLEKMWGVARPEARQG</sequence>
<keyword evidence="2" id="KW-0678">Repressor</keyword>
<protein>
    <recommendedName>
        <fullName evidence="2">Ribosomal silencing factor RsfS</fullName>
    </recommendedName>
</protein>
<name>A0ABS5IC13_9PROT</name>
<dbReference type="HAMAP" id="MF_01477">
    <property type="entry name" value="Iojap_RsfS"/>
    <property type="match status" value="1"/>
</dbReference>
<dbReference type="PANTHER" id="PTHR21043:SF0">
    <property type="entry name" value="MITOCHONDRIAL ASSEMBLY OF RIBOSOMAL LARGE SUBUNIT PROTEIN 1"/>
    <property type="match status" value="1"/>
</dbReference>
<comment type="similarity">
    <text evidence="1 2">Belongs to the Iojap/RsfS family.</text>
</comment>
<comment type="subcellular location">
    <subcellularLocation>
        <location evidence="2">Cytoplasm</location>
    </subcellularLocation>
</comment>
<evidence type="ECO:0000256" key="2">
    <source>
        <dbReference type="HAMAP-Rule" id="MF_01477"/>
    </source>
</evidence>
<proteinExistence type="inferred from homology"/>
<keyword evidence="4" id="KW-1185">Reference proteome</keyword>
<organism evidence="3 4">
    <name type="scientific">Magnetospirillum sulfuroxidans</name>
    <dbReference type="NCBI Taxonomy" id="611300"/>
    <lineage>
        <taxon>Bacteria</taxon>
        <taxon>Pseudomonadati</taxon>
        <taxon>Pseudomonadota</taxon>
        <taxon>Alphaproteobacteria</taxon>
        <taxon>Rhodospirillales</taxon>
        <taxon>Rhodospirillaceae</taxon>
        <taxon>Magnetospirillum</taxon>
    </lineage>
</organism>
<keyword evidence="2" id="KW-0810">Translation regulation</keyword>
<evidence type="ECO:0000313" key="4">
    <source>
        <dbReference type="Proteomes" id="UP000680714"/>
    </source>
</evidence>
<dbReference type="Gene3D" id="3.30.460.10">
    <property type="entry name" value="Beta Polymerase, domain 2"/>
    <property type="match status" value="1"/>
</dbReference>
<evidence type="ECO:0000313" key="3">
    <source>
        <dbReference type="EMBL" id="MBR9971969.1"/>
    </source>
</evidence>